<feature type="transmembrane region" description="Helical" evidence="2">
    <location>
        <begin position="192"/>
        <end position="211"/>
    </location>
</feature>
<dbReference type="InterPro" id="IPR053150">
    <property type="entry name" value="Teicoplanin_resist-assoc"/>
</dbReference>
<keyword evidence="2" id="KW-0812">Transmembrane</keyword>
<protein>
    <recommendedName>
        <fullName evidence="3">VanZ-like domain-containing protein</fullName>
    </recommendedName>
</protein>
<evidence type="ECO:0000256" key="2">
    <source>
        <dbReference type="SAM" id="Phobius"/>
    </source>
</evidence>
<sequence>MGRERTAATGSGPEKTGTVEAGTVEAGTGTTGGSGSARHWRRWSTWRPRPAAAPAVAERPGPRPFLHRRGPLSLAVRWLVLLAGLVLTVVFAVGLARVTLVPEPGARDLVHPNFHLGASLRGYLDQPAVRAAAQQVGGNLLLGMPFGVLLPVLFPRMRGVLAATALTALVMVTVEAAQGLLVEGRAFDVDDVLLNTLGALLAHLLLGRRIGRTLHERP</sequence>
<evidence type="ECO:0000259" key="3">
    <source>
        <dbReference type="Pfam" id="PF04892"/>
    </source>
</evidence>
<feature type="region of interest" description="Disordered" evidence="1">
    <location>
        <begin position="1"/>
        <end position="40"/>
    </location>
</feature>
<evidence type="ECO:0000313" key="5">
    <source>
        <dbReference type="Proteomes" id="UP001500897"/>
    </source>
</evidence>
<proteinExistence type="predicted"/>
<comment type="caution">
    <text evidence="4">The sequence shown here is derived from an EMBL/GenBank/DDBJ whole genome shotgun (WGS) entry which is preliminary data.</text>
</comment>
<dbReference type="PANTHER" id="PTHR36834">
    <property type="entry name" value="MEMBRANE PROTEIN-RELATED"/>
    <property type="match status" value="1"/>
</dbReference>
<keyword evidence="2" id="KW-0472">Membrane</keyword>
<dbReference type="Proteomes" id="UP001500897">
    <property type="component" value="Unassembled WGS sequence"/>
</dbReference>
<feature type="transmembrane region" description="Helical" evidence="2">
    <location>
        <begin position="136"/>
        <end position="154"/>
    </location>
</feature>
<feature type="compositionally biased region" description="Low complexity" evidence="1">
    <location>
        <begin position="16"/>
        <end position="28"/>
    </location>
</feature>
<dbReference type="PANTHER" id="PTHR36834:SF1">
    <property type="entry name" value="INTEGRAL MEMBRANE PROTEIN"/>
    <property type="match status" value="1"/>
</dbReference>
<organism evidence="4 5">
    <name type="scientific">Kitasatospora saccharophila</name>
    <dbReference type="NCBI Taxonomy" id="407973"/>
    <lineage>
        <taxon>Bacteria</taxon>
        <taxon>Bacillati</taxon>
        <taxon>Actinomycetota</taxon>
        <taxon>Actinomycetes</taxon>
        <taxon>Kitasatosporales</taxon>
        <taxon>Streptomycetaceae</taxon>
        <taxon>Kitasatospora</taxon>
    </lineage>
</organism>
<evidence type="ECO:0000256" key="1">
    <source>
        <dbReference type="SAM" id="MobiDB-lite"/>
    </source>
</evidence>
<feature type="transmembrane region" description="Helical" evidence="2">
    <location>
        <begin position="78"/>
        <end position="100"/>
    </location>
</feature>
<accession>A0ABP5JCG7</accession>
<feature type="domain" description="VanZ-like" evidence="3">
    <location>
        <begin position="90"/>
        <end position="206"/>
    </location>
</feature>
<dbReference type="EMBL" id="BAAANS010000053">
    <property type="protein sequence ID" value="GAA2116065.1"/>
    <property type="molecule type" value="Genomic_DNA"/>
</dbReference>
<name>A0ABP5JCG7_9ACTN</name>
<dbReference type="InterPro" id="IPR006976">
    <property type="entry name" value="VanZ-like"/>
</dbReference>
<gene>
    <name evidence="4" type="ORF">GCM10009759_61360</name>
</gene>
<keyword evidence="5" id="KW-1185">Reference proteome</keyword>
<keyword evidence="2" id="KW-1133">Transmembrane helix</keyword>
<evidence type="ECO:0000313" key="4">
    <source>
        <dbReference type="EMBL" id="GAA2116065.1"/>
    </source>
</evidence>
<dbReference type="Pfam" id="PF04892">
    <property type="entry name" value="VanZ"/>
    <property type="match status" value="1"/>
</dbReference>
<feature type="transmembrane region" description="Helical" evidence="2">
    <location>
        <begin position="161"/>
        <end position="180"/>
    </location>
</feature>
<reference evidence="5" key="1">
    <citation type="journal article" date="2019" name="Int. J. Syst. Evol. Microbiol.">
        <title>The Global Catalogue of Microorganisms (GCM) 10K type strain sequencing project: providing services to taxonomists for standard genome sequencing and annotation.</title>
        <authorList>
            <consortium name="The Broad Institute Genomics Platform"/>
            <consortium name="The Broad Institute Genome Sequencing Center for Infectious Disease"/>
            <person name="Wu L."/>
            <person name="Ma J."/>
        </authorList>
    </citation>
    <scope>NUCLEOTIDE SEQUENCE [LARGE SCALE GENOMIC DNA]</scope>
    <source>
        <strain evidence="5">JCM 14559</strain>
    </source>
</reference>